<sequence length="106" mass="11908">MKPKTQLLKKKIEPHKNVSVPKSAVMAHTTIGKSADSAVIQQTVTDILHIEKKVSHKTTLLKKLAVPRVLHSSILVGKLSGRKKFFKSYHTQMDPRYVLQLSYSSC</sequence>
<proteinExistence type="predicted"/>
<organism evidence="1 2">
    <name type="scientific">Goodea atripinnis</name>
    <dbReference type="NCBI Taxonomy" id="208336"/>
    <lineage>
        <taxon>Eukaryota</taxon>
        <taxon>Metazoa</taxon>
        <taxon>Chordata</taxon>
        <taxon>Craniata</taxon>
        <taxon>Vertebrata</taxon>
        <taxon>Euteleostomi</taxon>
        <taxon>Actinopterygii</taxon>
        <taxon>Neopterygii</taxon>
        <taxon>Teleostei</taxon>
        <taxon>Neoteleostei</taxon>
        <taxon>Acanthomorphata</taxon>
        <taxon>Ovalentaria</taxon>
        <taxon>Atherinomorphae</taxon>
        <taxon>Cyprinodontiformes</taxon>
        <taxon>Goodeidae</taxon>
        <taxon>Goodea</taxon>
    </lineage>
</organism>
<keyword evidence="2" id="KW-1185">Reference proteome</keyword>
<dbReference type="EMBL" id="JAHRIO010050328">
    <property type="protein sequence ID" value="MEQ2174355.1"/>
    <property type="molecule type" value="Genomic_DNA"/>
</dbReference>
<evidence type="ECO:0000313" key="1">
    <source>
        <dbReference type="EMBL" id="MEQ2174355.1"/>
    </source>
</evidence>
<evidence type="ECO:0000313" key="2">
    <source>
        <dbReference type="Proteomes" id="UP001476798"/>
    </source>
</evidence>
<dbReference type="Proteomes" id="UP001476798">
    <property type="component" value="Unassembled WGS sequence"/>
</dbReference>
<protein>
    <submittedName>
        <fullName evidence="1">Uncharacterized protein</fullName>
    </submittedName>
</protein>
<gene>
    <name evidence="1" type="ORF">GOODEAATRI_007131</name>
</gene>
<name>A0ABV0NSG7_9TELE</name>
<reference evidence="1 2" key="1">
    <citation type="submission" date="2021-06" db="EMBL/GenBank/DDBJ databases">
        <authorList>
            <person name="Palmer J.M."/>
        </authorList>
    </citation>
    <scope>NUCLEOTIDE SEQUENCE [LARGE SCALE GENOMIC DNA]</scope>
    <source>
        <strain evidence="1 2">GA_2019</strain>
        <tissue evidence="1">Muscle</tissue>
    </source>
</reference>
<comment type="caution">
    <text evidence="1">The sequence shown here is derived from an EMBL/GenBank/DDBJ whole genome shotgun (WGS) entry which is preliminary data.</text>
</comment>
<accession>A0ABV0NSG7</accession>